<evidence type="ECO:0000256" key="4">
    <source>
        <dbReference type="ARBA" id="ARBA00017522"/>
    </source>
</evidence>
<protein>
    <recommendedName>
        <fullName evidence="4">Nicotinamide riboside transporter PnuC</fullName>
    </recommendedName>
</protein>
<keyword evidence="5" id="KW-0813">Transport</keyword>
<evidence type="ECO:0000256" key="2">
    <source>
        <dbReference type="ARBA" id="ARBA00004651"/>
    </source>
</evidence>
<keyword evidence="7 10" id="KW-0812">Transmembrane</keyword>
<feature type="transmembrane region" description="Helical" evidence="10">
    <location>
        <begin position="162"/>
        <end position="179"/>
    </location>
</feature>
<keyword evidence="6" id="KW-1003">Cell membrane</keyword>
<evidence type="ECO:0000313" key="11">
    <source>
        <dbReference type="EMBL" id="MBJ6121634.1"/>
    </source>
</evidence>
<keyword evidence="9 10" id="KW-0472">Membrane</keyword>
<evidence type="ECO:0000256" key="1">
    <source>
        <dbReference type="ARBA" id="ARBA00002672"/>
    </source>
</evidence>
<evidence type="ECO:0000256" key="5">
    <source>
        <dbReference type="ARBA" id="ARBA00022448"/>
    </source>
</evidence>
<feature type="transmembrane region" description="Helical" evidence="10">
    <location>
        <begin position="24"/>
        <end position="44"/>
    </location>
</feature>
<dbReference type="PANTHER" id="PTHR36122:SF2">
    <property type="entry name" value="NICOTINAMIDE RIBOSIDE TRANSPORTER PNUC"/>
    <property type="match status" value="1"/>
</dbReference>
<evidence type="ECO:0000256" key="7">
    <source>
        <dbReference type="ARBA" id="ARBA00022692"/>
    </source>
</evidence>
<dbReference type="PANTHER" id="PTHR36122">
    <property type="entry name" value="NICOTINAMIDE RIBOSIDE TRANSPORTER PNUC"/>
    <property type="match status" value="1"/>
</dbReference>
<dbReference type="Proteomes" id="UP000640426">
    <property type="component" value="Unassembled WGS sequence"/>
</dbReference>
<proteinExistence type="inferred from homology"/>
<evidence type="ECO:0000256" key="9">
    <source>
        <dbReference type="ARBA" id="ARBA00023136"/>
    </source>
</evidence>
<keyword evidence="8 10" id="KW-1133">Transmembrane helix</keyword>
<dbReference type="Pfam" id="PF04973">
    <property type="entry name" value="NMN_transporter"/>
    <property type="match status" value="1"/>
</dbReference>
<sequence>MNDLEAVAFVLGVINVTLVVRRSIWNYPFGIATVAVYAVVFAEARLYSDTLLQGFFIVVNGYGWVAWTRNRAVAGQVMVEAMTWPARIGWLTGIALAAAIWGTGMHRFTDASMPWWDAALAAASIAAQWLMAKRKWENWVLWIAVDIGSIGLYVIKGLWLTAVLYAVFLILATWGLIDWRRRA</sequence>
<evidence type="ECO:0000313" key="12">
    <source>
        <dbReference type="Proteomes" id="UP000640426"/>
    </source>
</evidence>
<comment type="similarity">
    <text evidence="3">Belongs to the nicotinamide ribonucleoside (NR) uptake permease (TC 4.B.1) family.</text>
</comment>
<evidence type="ECO:0000256" key="8">
    <source>
        <dbReference type="ARBA" id="ARBA00022989"/>
    </source>
</evidence>
<feature type="transmembrane region" description="Helical" evidence="10">
    <location>
        <begin position="88"/>
        <end position="108"/>
    </location>
</feature>
<reference evidence="12" key="1">
    <citation type="submission" date="2020-12" db="EMBL/GenBank/DDBJ databases">
        <title>Hymenobacter sp.</title>
        <authorList>
            <person name="Kim M.K."/>
        </authorList>
    </citation>
    <scope>NUCLEOTIDE SEQUENCE [LARGE SCALE GENOMIC DNA]</scope>
    <source>
        <strain evidence="12">BT553</strain>
    </source>
</reference>
<comment type="function">
    <text evidence="1">Required for nicotinamide riboside transport across the inner membrane.</text>
</comment>
<name>A0ABS0XNL7_9SPHN</name>
<feature type="transmembrane region" description="Helical" evidence="10">
    <location>
        <begin position="139"/>
        <end position="156"/>
    </location>
</feature>
<accession>A0ABS0XNL7</accession>
<organism evidence="11 12">
    <name type="scientific">Sphingomonas mollis</name>
    <dbReference type="NCBI Taxonomy" id="2795726"/>
    <lineage>
        <taxon>Bacteria</taxon>
        <taxon>Pseudomonadati</taxon>
        <taxon>Pseudomonadota</taxon>
        <taxon>Alphaproteobacteria</taxon>
        <taxon>Sphingomonadales</taxon>
        <taxon>Sphingomonadaceae</taxon>
        <taxon>Sphingomonas</taxon>
    </lineage>
</organism>
<comment type="subcellular location">
    <subcellularLocation>
        <location evidence="2">Cell membrane</location>
        <topology evidence="2">Multi-pass membrane protein</topology>
    </subcellularLocation>
</comment>
<dbReference type="InterPro" id="IPR006419">
    <property type="entry name" value="NMN_transpt_PnuC"/>
</dbReference>
<gene>
    <name evidence="11" type="ORF">JAO74_07505</name>
</gene>
<dbReference type="NCBIfam" id="TIGR01528">
    <property type="entry name" value="NMN_trans_PnuC"/>
    <property type="match status" value="1"/>
</dbReference>
<evidence type="ECO:0000256" key="6">
    <source>
        <dbReference type="ARBA" id="ARBA00022475"/>
    </source>
</evidence>
<dbReference type="EMBL" id="JAELXS010000003">
    <property type="protein sequence ID" value="MBJ6121634.1"/>
    <property type="molecule type" value="Genomic_DNA"/>
</dbReference>
<dbReference type="RefSeq" id="WP_199036613.1">
    <property type="nucleotide sequence ID" value="NZ_JAELXS010000003.1"/>
</dbReference>
<comment type="caution">
    <text evidence="11">The sequence shown here is derived from an EMBL/GenBank/DDBJ whole genome shotgun (WGS) entry which is preliminary data.</text>
</comment>
<feature type="transmembrane region" description="Helical" evidence="10">
    <location>
        <begin position="50"/>
        <end position="67"/>
    </location>
</feature>
<evidence type="ECO:0000256" key="10">
    <source>
        <dbReference type="SAM" id="Phobius"/>
    </source>
</evidence>
<feature type="transmembrane region" description="Helical" evidence="10">
    <location>
        <begin position="114"/>
        <end position="132"/>
    </location>
</feature>
<evidence type="ECO:0000256" key="3">
    <source>
        <dbReference type="ARBA" id="ARBA00006669"/>
    </source>
</evidence>
<keyword evidence="12" id="KW-1185">Reference proteome</keyword>